<evidence type="ECO:0000313" key="1">
    <source>
        <dbReference type="EMBL" id="RYB04203.1"/>
    </source>
</evidence>
<dbReference type="RefSeq" id="WP_129219900.1">
    <property type="nucleotide sequence ID" value="NZ_QYBC01000011.1"/>
</dbReference>
<dbReference type="AlphaFoldDB" id="A0A4Q2RFA6"/>
<reference evidence="1 2" key="2">
    <citation type="submission" date="2019-02" db="EMBL/GenBank/DDBJ databases">
        <title>'Lichenibacterium ramalinii' gen. nov. sp. nov., 'Lichenibacterium minor' gen. nov. sp. nov.</title>
        <authorList>
            <person name="Pankratov T."/>
        </authorList>
    </citation>
    <scope>NUCLEOTIDE SEQUENCE [LARGE SCALE GENOMIC DNA]</scope>
    <source>
        <strain evidence="1 2">RmlP001</strain>
    </source>
</reference>
<organism evidence="1 2">
    <name type="scientific">Lichenibacterium ramalinae</name>
    <dbReference type="NCBI Taxonomy" id="2316527"/>
    <lineage>
        <taxon>Bacteria</taxon>
        <taxon>Pseudomonadati</taxon>
        <taxon>Pseudomonadota</taxon>
        <taxon>Alphaproteobacteria</taxon>
        <taxon>Hyphomicrobiales</taxon>
        <taxon>Lichenihabitantaceae</taxon>
        <taxon>Lichenibacterium</taxon>
    </lineage>
</organism>
<sequence>MRFLRLTQANTGVTIHVNMDQVVVIAPNKTGGAVLLTTAVDKDAARIVPVKETPQEVVAMLDAGAKPAG</sequence>
<name>A0A4Q2RFA6_9HYPH</name>
<comment type="caution">
    <text evidence="1">The sequence shown here is derived from an EMBL/GenBank/DDBJ whole genome shotgun (WGS) entry which is preliminary data.</text>
</comment>
<accession>A0A4Q2RFA6</accession>
<gene>
    <name evidence="1" type="ORF">D3272_14430</name>
</gene>
<evidence type="ECO:0000313" key="2">
    <source>
        <dbReference type="Proteomes" id="UP000289411"/>
    </source>
</evidence>
<reference evidence="1 2" key="1">
    <citation type="submission" date="2018-09" db="EMBL/GenBank/DDBJ databases">
        <authorList>
            <person name="Grouzdev D.S."/>
            <person name="Krutkina M.S."/>
        </authorList>
    </citation>
    <scope>NUCLEOTIDE SEQUENCE [LARGE SCALE GENOMIC DNA]</scope>
    <source>
        <strain evidence="1 2">RmlP001</strain>
    </source>
</reference>
<keyword evidence="2" id="KW-1185">Reference proteome</keyword>
<dbReference type="Proteomes" id="UP000289411">
    <property type="component" value="Unassembled WGS sequence"/>
</dbReference>
<proteinExistence type="predicted"/>
<protein>
    <submittedName>
        <fullName evidence="1">Uncharacterized protein</fullName>
    </submittedName>
</protein>
<dbReference type="EMBL" id="QYBC01000011">
    <property type="protein sequence ID" value="RYB04203.1"/>
    <property type="molecule type" value="Genomic_DNA"/>
</dbReference>